<comment type="similarity">
    <text evidence="2 6">Belongs to the YIP1 family.</text>
</comment>
<keyword evidence="4 6" id="KW-1133">Transmembrane helix</keyword>
<protein>
    <recommendedName>
        <fullName evidence="6">Protein YIP</fullName>
    </recommendedName>
</protein>
<keyword evidence="10" id="KW-1185">Reference proteome</keyword>
<dbReference type="STRING" id="1806994.A0A507C3W3"/>
<organism evidence="9 10">
    <name type="scientific">Synchytrium microbalum</name>
    <dbReference type="NCBI Taxonomy" id="1806994"/>
    <lineage>
        <taxon>Eukaryota</taxon>
        <taxon>Fungi</taxon>
        <taxon>Fungi incertae sedis</taxon>
        <taxon>Chytridiomycota</taxon>
        <taxon>Chytridiomycota incertae sedis</taxon>
        <taxon>Chytridiomycetes</taxon>
        <taxon>Synchytriales</taxon>
        <taxon>Synchytriaceae</taxon>
        <taxon>Synchytrium</taxon>
    </lineage>
</organism>
<feature type="transmembrane region" description="Helical" evidence="6">
    <location>
        <begin position="231"/>
        <end position="249"/>
    </location>
</feature>
<evidence type="ECO:0000256" key="1">
    <source>
        <dbReference type="ARBA" id="ARBA00004141"/>
    </source>
</evidence>
<gene>
    <name evidence="9" type="ORF">SmJEL517_g03275</name>
</gene>
<feature type="transmembrane region" description="Helical" evidence="6">
    <location>
        <begin position="200"/>
        <end position="224"/>
    </location>
</feature>
<comment type="caution">
    <text evidence="9">The sequence shown here is derived from an EMBL/GenBank/DDBJ whole genome shotgun (WGS) entry which is preliminary data.</text>
</comment>
<keyword evidence="3 6" id="KW-0812">Transmembrane</keyword>
<accession>A0A507C3W3</accession>
<feature type="region of interest" description="Disordered" evidence="7">
    <location>
        <begin position="1"/>
        <end position="20"/>
    </location>
</feature>
<name>A0A507C3W3_9FUNG</name>
<keyword evidence="5 6" id="KW-0472">Membrane</keyword>
<feature type="transmembrane region" description="Helical" evidence="6">
    <location>
        <begin position="120"/>
        <end position="138"/>
    </location>
</feature>
<evidence type="ECO:0000313" key="9">
    <source>
        <dbReference type="EMBL" id="TPX34078.1"/>
    </source>
</evidence>
<dbReference type="GeneID" id="42004500"/>
<sequence>MQGNVLFQENGGYNPTNQTDDLQFYQTTYSSQQGQTGGGQYPYTAGSSTAPIGGGSVDYSPPGIVTWESIRTAFGTGGYPGEAPLLEELGINFEHIRTKSITVLNPLRPMDKHIMDDTDLAGPLIFVFLCGGFLLLSGKIQFGYIYGVAMLGCVSIYMILNLMSEMGIDGYRTASVLGYCLLPMVLLSSVSVLLRLGGLIGLILAMISVVWCTYSASLMFVTVLSMTEQRMLVAYPIFLVYAIFGLLIIL</sequence>
<dbReference type="PANTHER" id="PTHR21236:SF2">
    <property type="entry name" value="PROTEIN YIPF"/>
    <property type="match status" value="1"/>
</dbReference>
<dbReference type="RefSeq" id="XP_031024920.1">
    <property type="nucleotide sequence ID" value="XM_031169203.1"/>
</dbReference>
<evidence type="ECO:0000259" key="8">
    <source>
        <dbReference type="Pfam" id="PF04893"/>
    </source>
</evidence>
<evidence type="ECO:0000313" key="10">
    <source>
        <dbReference type="Proteomes" id="UP000319731"/>
    </source>
</evidence>
<dbReference type="OrthoDB" id="440385at2759"/>
<proteinExistence type="inferred from homology"/>
<dbReference type="GO" id="GO:0005802">
    <property type="term" value="C:trans-Golgi network"/>
    <property type="evidence" value="ECO:0007669"/>
    <property type="project" value="TreeGrafter"/>
</dbReference>
<feature type="transmembrane region" description="Helical" evidence="6">
    <location>
        <begin position="176"/>
        <end position="194"/>
    </location>
</feature>
<dbReference type="PANTHER" id="PTHR21236">
    <property type="entry name" value="GOLGI MEMBRANE PROTEIN YIP1"/>
    <property type="match status" value="1"/>
</dbReference>
<evidence type="ECO:0000256" key="4">
    <source>
        <dbReference type="ARBA" id="ARBA00022989"/>
    </source>
</evidence>
<dbReference type="GO" id="GO:0000139">
    <property type="term" value="C:Golgi membrane"/>
    <property type="evidence" value="ECO:0007669"/>
    <property type="project" value="UniProtKB-SubCell"/>
</dbReference>
<evidence type="ECO:0000256" key="6">
    <source>
        <dbReference type="RuleBase" id="RU361264"/>
    </source>
</evidence>
<feature type="transmembrane region" description="Helical" evidence="6">
    <location>
        <begin position="144"/>
        <end position="164"/>
    </location>
</feature>
<evidence type="ECO:0000256" key="7">
    <source>
        <dbReference type="SAM" id="MobiDB-lite"/>
    </source>
</evidence>
<dbReference type="AlphaFoldDB" id="A0A507C3W3"/>
<evidence type="ECO:0000256" key="5">
    <source>
        <dbReference type="ARBA" id="ARBA00023136"/>
    </source>
</evidence>
<dbReference type="InterPro" id="IPR006977">
    <property type="entry name" value="Yip1_dom"/>
</dbReference>
<dbReference type="Proteomes" id="UP000319731">
    <property type="component" value="Unassembled WGS sequence"/>
</dbReference>
<reference evidence="9 10" key="1">
    <citation type="journal article" date="2019" name="Sci. Rep.">
        <title>Comparative genomics of chytrid fungi reveal insights into the obligate biotrophic and pathogenic lifestyle of Synchytrium endobioticum.</title>
        <authorList>
            <person name="van de Vossenberg B.T.L.H."/>
            <person name="Warris S."/>
            <person name="Nguyen H.D.T."/>
            <person name="van Gent-Pelzer M.P.E."/>
            <person name="Joly D.L."/>
            <person name="van de Geest H.C."/>
            <person name="Bonants P.J.M."/>
            <person name="Smith D.S."/>
            <person name="Levesque C.A."/>
            <person name="van der Lee T.A.J."/>
        </authorList>
    </citation>
    <scope>NUCLEOTIDE SEQUENCE [LARGE SCALE GENOMIC DNA]</scope>
    <source>
        <strain evidence="9 10">JEL517</strain>
    </source>
</reference>
<dbReference type="GO" id="GO:0006888">
    <property type="term" value="P:endoplasmic reticulum to Golgi vesicle-mediated transport"/>
    <property type="evidence" value="ECO:0007669"/>
    <property type="project" value="InterPro"/>
</dbReference>
<dbReference type="InterPro" id="IPR045231">
    <property type="entry name" value="Yip1/4-like"/>
</dbReference>
<evidence type="ECO:0000256" key="2">
    <source>
        <dbReference type="ARBA" id="ARBA00010596"/>
    </source>
</evidence>
<feature type="domain" description="Yip1" evidence="8">
    <location>
        <begin position="103"/>
        <end position="248"/>
    </location>
</feature>
<dbReference type="GO" id="GO:0048280">
    <property type="term" value="P:vesicle fusion with Golgi apparatus"/>
    <property type="evidence" value="ECO:0007669"/>
    <property type="project" value="TreeGrafter"/>
</dbReference>
<evidence type="ECO:0000256" key="3">
    <source>
        <dbReference type="ARBA" id="ARBA00022692"/>
    </source>
</evidence>
<dbReference type="Pfam" id="PF04893">
    <property type="entry name" value="Yip1"/>
    <property type="match status" value="1"/>
</dbReference>
<dbReference type="EMBL" id="QEAO01000016">
    <property type="protein sequence ID" value="TPX34078.1"/>
    <property type="molecule type" value="Genomic_DNA"/>
</dbReference>
<comment type="subcellular location">
    <subcellularLocation>
        <location evidence="6">Golgi apparatus membrane</location>
        <topology evidence="6">Multi-pass membrane protein</topology>
    </subcellularLocation>
    <subcellularLocation>
        <location evidence="1">Membrane</location>
        <topology evidence="1">Multi-pass membrane protein</topology>
    </subcellularLocation>
</comment>